<organism evidence="2 3">
    <name type="scientific">Skeletonema marinoi</name>
    <dbReference type="NCBI Taxonomy" id="267567"/>
    <lineage>
        <taxon>Eukaryota</taxon>
        <taxon>Sar</taxon>
        <taxon>Stramenopiles</taxon>
        <taxon>Ochrophyta</taxon>
        <taxon>Bacillariophyta</taxon>
        <taxon>Coscinodiscophyceae</taxon>
        <taxon>Thalassiosirophycidae</taxon>
        <taxon>Thalassiosirales</taxon>
        <taxon>Skeletonemataceae</taxon>
        <taxon>Skeletonema</taxon>
        <taxon>Skeletonema marinoi-dohrnii complex</taxon>
    </lineage>
</organism>
<keyword evidence="3" id="KW-1185">Reference proteome</keyword>
<proteinExistence type="predicted"/>
<dbReference type="AlphaFoldDB" id="A0AAD9DJA8"/>
<evidence type="ECO:0000313" key="3">
    <source>
        <dbReference type="Proteomes" id="UP001224775"/>
    </source>
</evidence>
<dbReference type="EMBL" id="JATAAI010000001">
    <property type="protein sequence ID" value="KAK1748229.1"/>
    <property type="molecule type" value="Genomic_DNA"/>
</dbReference>
<accession>A0AAD9DJA8</accession>
<comment type="caution">
    <text evidence="2">The sequence shown here is derived from an EMBL/GenBank/DDBJ whole genome shotgun (WGS) entry which is preliminary data.</text>
</comment>
<name>A0AAD9DJA8_9STRA</name>
<feature type="region of interest" description="Disordered" evidence="1">
    <location>
        <begin position="410"/>
        <end position="433"/>
    </location>
</feature>
<feature type="region of interest" description="Disordered" evidence="1">
    <location>
        <begin position="295"/>
        <end position="323"/>
    </location>
</feature>
<sequence>MEVPVPTPSNLFDDYVNEEVANIAGTELIQQETAEKGHFVVEFERVCSVPAANQPSSIEEKPKKKKKVNVTVTVVSVAGIHIQDRSKPKKGFMSMKTTSNNREMGSPQITPPMTITASFSRKEGQMKNNGTPHVASLPVQLSDASPSSPVIIHWPEQDEVSSSYHFQQEWLQEEGEGDNTNANSSVTKPCTVHLAITKSGRMFNLGRAEIVGDKVGESFIDIPIIDEMPSAGGKQTRFVKGNRVKMMKLNGVGLKCGLGTTATLRAKVQVSEPFYDDPETTQSFLLPPSRMSSPLRVGSIKKSSSSTSYYSQSTNTTSKMSSESSDWGVEIQFNTVQPTTNHTNESLQAAASMSEASMDSYSSASDMISSLGEDNSFFEYDKRLSWRHLLTCNFPVCGVMKQECADIQQIKSQSKDTFDEDEEPSKSSSYVPW</sequence>
<gene>
    <name evidence="2" type="ORF">QTG54_000168</name>
</gene>
<protein>
    <submittedName>
        <fullName evidence="2">Uncharacterized protein</fullName>
    </submittedName>
</protein>
<dbReference type="Proteomes" id="UP001224775">
    <property type="component" value="Unassembled WGS sequence"/>
</dbReference>
<feature type="compositionally biased region" description="Low complexity" evidence="1">
    <location>
        <begin position="300"/>
        <end position="319"/>
    </location>
</feature>
<reference evidence="2" key="1">
    <citation type="submission" date="2023-06" db="EMBL/GenBank/DDBJ databases">
        <title>Survivors Of The Sea: Transcriptome response of Skeletonema marinoi to long-term dormancy.</title>
        <authorList>
            <person name="Pinder M.I.M."/>
            <person name="Kourtchenko O."/>
            <person name="Robertson E.K."/>
            <person name="Larsson T."/>
            <person name="Maumus F."/>
            <person name="Osuna-Cruz C.M."/>
            <person name="Vancaester E."/>
            <person name="Stenow R."/>
            <person name="Vandepoele K."/>
            <person name="Ploug H."/>
            <person name="Bruchert V."/>
            <person name="Godhe A."/>
            <person name="Topel M."/>
        </authorList>
    </citation>
    <scope>NUCLEOTIDE SEQUENCE</scope>
    <source>
        <strain evidence="2">R05AC</strain>
    </source>
</reference>
<evidence type="ECO:0000256" key="1">
    <source>
        <dbReference type="SAM" id="MobiDB-lite"/>
    </source>
</evidence>
<evidence type="ECO:0000313" key="2">
    <source>
        <dbReference type="EMBL" id="KAK1748229.1"/>
    </source>
</evidence>